<dbReference type="EMBL" id="JDST02000064">
    <property type="protein sequence ID" value="KFB76105.1"/>
    <property type="molecule type" value="Genomic_DNA"/>
</dbReference>
<dbReference type="Pfam" id="PF00011">
    <property type="entry name" value="HSP20"/>
    <property type="match status" value="1"/>
</dbReference>
<gene>
    <name evidence="5" type="ORF">AW06_002902</name>
    <name evidence="6" type="ORF">HWD57_21135</name>
</gene>
<dbReference type="InterPro" id="IPR008978">
    <property type="entry name" value="HSP20-like_chaperone"/>
</dbReference>
<feature type="domain" description="SHSP" evidence="3">
    <location>
        <begin position="64"/>
        <end position="175"/>
    </location>
</feature>
<dbReference type="SUPFAM" id="SSF49764">
    <property type="entry name" value="HSP20-like chaperones"/>
    <property type="match status" value="1"/>
</dbReference>
<evidence type="ECO:0000313" key="6">
    <source>
        <dbReference type="EMBL" id="QLH51999.1"/>
    </source>
</evidence>
<dbReference type="Proteomes" id="UP000509684">
    <property type="component" value="Chromosome"/>
</dbReference>
<dbReference type="InterPro" id="IPR031107">
    <property type="entry name" value="Small_HSP"/>
</dbReference>
<dbReference type="InterPro" id="IPR002068">
    <property type="entry name" value="A-crystallin/Hsp20_dom"/>
</dbReference>
<keyword evidence="7" id="KW-1185">Reference proteome</keyword>
<evidence type="ECO:0000313" key="7">
    <source>
        <dbReference type="Proteomes" id="UP000021315"/>
    </source>
</evidence>
<comment type="similarity">
    <text evidence="1 2">Belongs to the small heat shock protein (HSP20) family.</text>
</comment>
<dbReference type="InterPro" id="IPR007052">
    <property type="entry name" value="CS_dom"/>
</dbReference>
<dbReference type="STRING" id="1453999.AW06_002902"/>
<evidence type="ECO:0000313" key="5">
    <source>
        <dbReference type="EMBL" id="KFB76105.1"/>
    </source>
</evidence>
<protein>
    <submittedName>
        <fullName evidence="6">Hsp20/alpha crystallin family protein</fullName>
    </submittedName>
</protein>
<feature type="domain" description="CS" evidence="4">
    <location>
        <begin position="69"/>
        <end position="173"/>
    </location>
</feature>
<evidence type="ECO:0000259" key="4">
    <source>
        <dbReference type="PROSITE" id="PS51203"/>
    </source>
</evidence>
<accession>A0A080M6K2</accession>
<reference evidence="5 7" key="1">
    <citation type="submission" date="2014-02" db="EMBL/GenBank/DDBJ databases">
        <title>Expanding our view of genomic diversity in Candidatus Accumulibacter clades.</title>
        <authorList>
            <person name="Skennerton C.T."/>
            <person name="Barr J.J."/>
            <person name="Slater F.R."/>
            <person name="Bond P.L."/>
            <person name="Tyson G.W."/>
        </authorList>
    </citation>
    <scope>NUCLEOTIDE SEQUENCE [LARGE SCALE GENOMIC DNA]</scope>
    <source>
        <strain evidence="7">SK-02</strain>
    </source>
</reference>
<reference evidence="6 8" key="2">
    <citation type="journal article" date="2019" name="Microbiome">
        <title>Annotated bacterial chromosomes from frame-shift-corrected long-read metagenomic data.</title>
        <authorList>
            <person name="Arumugam K."/>
            <person name="Bagci C."/>
            <person name="Bessarab I."/>
            <person name="Beier S."/>
            <person name="Buchfink B."/>
            <person name="Gorska A."/>
            <person name="Qiu G."/>
            <person name="Huson D.H."/>
            <person name="Williams R.B.H."/>
        </authorList>
    </citation>
    <scope>NUCLEOTIDE SEQUENCE [LARGE SCALE GENOMIC DNA]</scope>
    <source>
        <strain evidence="6">SSA1</strain>
    </source>
</reference>
<dbReference type="EMBL" id="CP058708">
    <property type="protein sequence ID" value="QLH51999.1"/>
    <property type="molecule type" value="Genomic_DNA"/>
</dbReference>
<name>A0A080M6K2_9PROT</name>
<dbReference type="Proteomes" id="UP000021315">
    <property type="component" value="Unassembled WGS sequence"/>
</dbReference>
<reference evidence="6" key="3">
    <citation type="submission" date="2020-06" db="EMBL/GenBank/DDBJ databases">
        <authorList>
            <person name="Arumugam K."/>
            <person name="Besarab I."/>
            <person name="Haryono M."/>
            <person name="Bagci C."/>
            <person name="Beier S."/>
            <person name="Buchfink B."/>
            <person name="Gorska A."/>
            <person name="Qiu G."/>
            <person name="Huson D.H."/>
            <person name="Williams R.B."/>
        </authorList>
    </citation>
    <scope>NUCLEOTIDE SEQUENCE</scope>
    <source>
        <strain evidence="6">SSA1</strain>
    </source>
</reference>
<dbReference type="KEGG" id="acog:HWD57_21135"/>
<sequence length="175" mass="19586">MTEKENKSEVKEEKGGKAVAVQRGALAPFKSFEDRFEQMERFMDRMMGGLFPGRWMRSFEREWPEFAELRAPAVDLIDRANEILVRAELPGVKKEDISISLTADSITIQAQSNKEAEEEKGDYKRREISSSAFSRSIWLPAEVDSDAAKAAFKDGVLEVTLPKTAGAKGKSVPID</sequence>
<dbReference type="Gene3D" id="2.60.40.790">
    <property type="match status" value="1"/>
</dbReference>
<proteinExistence type="inferred from homology"/>
<dbReference type="AlphaFoldDB" id="A0A080M6K2"/>
<dbReference type="PROSITE" id="PS51203">
    <property type="entry name" value="CS"/>
    <property type="match status" value="1"/>
</dbReference>
<evidence type="ECO:0000256" key="1">
    <source>
        <dbReference type="PROSITE-ProRule" id="PRU00285"/>
    </source>
</evidence>
<dbReference type="PROSITE" id="PS01031">
    <property type="entry name" value="SHSP"/>
    <property type="match status" value="1"/>
</dbReference>
<evidence type="ECO:0000259" key="3">
    <source>
        <dbReference type="PROSITE" id="PS01031"/>
    </source>
</evidence>
<organism evidence="5 7">
    <name type="scientific">Candidatus Accumulibacter cognatus</name>
    <dbReference type="NCBI Taxonomy" id="2954383"/>
    <lineage>
        <taxon>Bacteria</taxon>
        <taxon>Pseudomonadati</taxon>
        <taxon>Pseudomonadota</taxon>
        <taxon>Betaproteobacteria</taxon>
        <taxon>Candidatus Accumulibacter</taxon>
    </lineage>
</organism>
<dbReference type="RefSeq" id="WP_034950658.1">
    <property type="nucleotide sequence ID" value="NZ_JDST02000064.1"/>
</dbReference>
<accession>A0A7D5SHA8</accession>
<evidence type="ECO:0000256" key="2">
    <source>
        <dbReference type="RuleBase" id="RU003616"/>
    </source>
</evidence>
<evidence type="ECO:0000313" key="8">
    <source>
        <dbReference type="Proteomes" id="UP000509684"/>
    </source>
</evidence>
<dbReference type="PANTHER" id="PTHR11527">
    <property type="entry name" value="HEAT-SHOCK PROTEIN 20 FAMILY MEMBER"/>
    <property type="match status" value="1"/>
</dbReference>
<dbReference type="CDD" id="cd06464">
    <property type="entry name" value="ACD_sHsps-like"/>
    <property type="match status" value="1"/>
</dbReference>